<organism evidence="2 3">
    <name type="scientific">Diutina rugosa</name>
    <name type="common">Yeast</name>
    <name type="synonym">Candida rugosa</name>
    <dbReference type="NCBI Taxonomy" id="5481"/>
    <lineage>
        <taxon>Eukaryota</taxon>
        <taxon>Fungi</taxon>
        <taxon>Dikarya</taxon>
        <taxon>Ascomycota</taxon>
        <taxon>Saccharomycotina</taxon>
        <taxon>Pichiomycetes</taxon>
        <taxon>Debaryomycetaceae</taxon>
        <taxon>Diutina</taxon>
    </lineage>
</organism>
<dbReference type="OrthoDB" id="21643at2759"/>
<dbReference type="OMA" id="TKLWGYE"/>
<evidence type="ECO:0008006" key="4">
    <source>
        <dbReference type="Google" id="ProtNLM"/>
    </source>
</evidence>
<evidence type="ECO:0000313" key="3">
    <source>
        <dbReference type="Proteomes" id="UP000449547"/>
    </source>
</evidence>
<reference evidence="2 3" key="1">
    <citation type="submission" date="2019-07" db="EMBL/GenBank/DDBJ databases">
        <title>Genome assembly of two rare yeast pathogens: Diutina rugosa and Trichomonascus ciferrii.</title>
        <authorList>
            <person name="Mixao V."/>
            <person name="Saus E."/>
            <person name="Hansen A."/>
            <person name="Lass-Flor C."/>
            <person name="Gabaldon T."/>
        </authorList>
    </citation>
    <scope>NUCLEOTIDE SEQUENCE [LARGE SCALE GENOMIC DNA]</scope>
    <source>
        <strain evidence="2 3">CBS 613</strain>
    </source>
</reference>
<name>A0A642UZJ0_DIURU</name>
<dbReference type="GeneID" id="54778751"/>
<accession>A0A642UZJ0</accession>
<dbReference type="VEuPathDB" id="FungiDB:DIURU_000098"/>
<proteinExistence type="predicted"/>
<protein>
    <recommendedName>
        <fullName evidence="4">RRM domain-containing protein</fullName>
    </recommendedName>
</protein>
<sequence length="554" mass="61415">MRVHIGNISPKLAETPDKLEKRLANYGTLQSPLDLRCKPLADHYYAFVDIDVTPQQWTKLRQAFNGVVFMGKKMSMAEAKPGFKPVPATDGLKEAKQRQVKAAIINHNRVQRIEEATTPVPQPIKSSLVGVAPSSTAYGYHMSPHTINNASGSTKNAPPSKTLVGFKSYGAWSSSRAPFHQQYSRTGGNSEVVLGRLRKTARNPRALREQTLRILINGELKTFKCFKTKLWGVERRAITDLAHVYERGEWKSGDGHVIERVTRQPVVVGEIEAEPKSTEAIAEETNDSKQILAKFLGAFDFDKPVEVDDDNGIDAEDITYDSKGRRRVQHFDYEMAGEGVSSSVAEGDIESGMKIINEAKSLAEPVAQPQYFSEEDDDLDFASLKPQTVEDGDNIEVVPETATTSEPQSVETQPTAQSNTNDTESLRTLLNSGPSSGFSLALGADDDDLDEEAPAPAVSEELIKQIKEKQDEVLMEVAPKAKHGLFWSHADSAFMASQSQYAQIGSLGTKQPLPGDGDYEAWFYAQRSEVTAECKRRRRQVQRAFKRRKVQVRT</sequence>
<dbReference type="AlphaFoldDB" id="A0A642UZJ0"/>
<dbReference type="Proteomes" id="UP000449547">
    <property type="component" value="Unassembled WGS sequence"/>
</dbReference>
<gene>
    <name evidence="2" type="ORF">DIURU_000098</name>
</gene>
<evidence type="ECO:0000256" key="1">
    <source>
        <dbReference type="SAM" id="MobiDB-lite"/>
    </source>
</evidence>
<feature type="region of interest" description="Disordered" evidence="1">
    <location>
        <begin position="401"/>
        <end position="431"/>
    </location>
</feature>
<keyword evidence="3" id="KW-1185">Reference proteome</keyword>
<evidence type="ECO:0000313" key="2">
    <source>
        <dbReference type="EMBL" id="KAA8908555.1"/>
    </source>
</evidence>
<comment type="caution">
    <text evidence="2">The sequence shown here is derived from an EMBL/GenBank/DDBJ whole genome shotgun (WGS) entry which is preliminary data.</text>
</comment>
<dbReference type="EMBL" id="SWFT01000005">
    <property type="protein sequence ID" value="KAA8908555.1"/>
    <property type="molecule type" value="Genomic_DNA"/>
</dbReference>
<dbReference type="RefSeq" id="XP_034015043.1">
    <property type="nucleotide sequence ID" value="XM_034159287.1"/>
</dbReference>